<feature type="region of interest" description="Disordered" evidence="1">
    <location>
        <begin position="537"/>
        <end position="606"/>
    </location>
</feature>
<feature type="compositionally biased region" description="Basic and acidic residues" evidence="1">
    <location>
        <begin position="905"/>
        <end position="928"/>
    </location>
</feature>
<proteinExistence type="predicted"/>
<feature type="compositionally biased region" description="Basic residues" evidence="1">
    <location>
        <begin position="783"/>
        <end position="794"/>
    </location>
</feature>
<feature type="compositionally biased region" description="Basic and acidic residues" evidence="1">
    <location>
        <begin position="764"/>
        <end position="773"/>
    </location>
</feature>
<feature type="region of interest" description="Disordered" evidence="1">
    <location>
        <begin position="254"/>
        <end position="273"/>
    </location>
</feature>
<feature type="region of interest" description="Disordered" evidence="1">
    <location>
        <begin position="964"/>
        <end position="1009"/>
    </location>
</feature>
<feature type="compositionally biased region" description="Basic and acidic residues" evidence="1">
    <location>
        <begin position="700"/>
        <end position="710"/>
    </location>
</feature>
<dbReference type="Proteomes" id="UP000008711">
    <property type="component" value="Unassembled WGS sequence"/>
</dbReference>
<dbReference type="GO" id="GO:0007080">
    <property type="term" value="P:mitotic metaphase chromosome alignment"/>
    <property type="evidence" value="ECO:0007669"/>
    <property type="project" value="EnsemblMetazoa"/>
</dbReference>
<feature type="region of interest" description="Disordered" evidence="1">
    <location>
        <begin position="339"/>
        <end position="387"/>
    </location>
</feature>
<keyword evidence="3" id="KW-1185">Reference proteome</keyword>
<feature type="region of interest" description="Disordered" evidence="1">
    <location>
        <begin position="138"/>
        <end position="197"/>
    </location>
</feature>
<feature type="region of interest" description="Disordered" evidence="1">
    <location>
        <begin position="1058"/>
        <end position="1116"/>
    </location>
</feature>
<dbReference type="OMA" id="SHEPAWQ"/>
<accession>B3P4W3</accession>
<feature type="region of interest" description="Disordered" evidence="1">
    <location>
        <begin position="227"/>
        <end position="249"/>
    </location>
</feature>
<dbReference type="GO" id="GO:0140463">
    <property type="term" value="F:chromatin-protein adaptor activity"/>
    <property type="evidence" value="ECO:0007669"/>
    <property type="project" value="EnsemblMetazoa"/>
</dbReference>
<reference evidence="2 3" key="1">
    <citation type="journal article" date="2007" name="Nature">
        <title>Evolution of genes and genomes on the Drosophila phylogeny.</title>
        <authorList>
            <consortium name="Drosophila 12 Genomes Consortium"/>
            <person name="Clark A.G."/>
            <person name="Eisen M.B."/>
            <person name="Smith D.R."/>
            <person name="Bergman C.M."/>
            <person name="Oliver B."/>
            <person name="Markow T.A."/>
            <person name="Kaufman T.C."/>
            <person name="Kellis M."/>
            <person name="Gelbart W."/>
            <person name="Iyer V.N."/>
            <person name="Pollard D.A."/>
            <person name="Sackton T.B."/>
            <person name="Larracuente A.M."/>
            <person name="Singh N.D."/>
            <person name="Abad J.P."/>
            <person name="Abt D.N."/>
            <person name="Adryan B."/>
            <person name="Aguade M."/>
            <person name="Akashi H."/>
            <person name="Anderson W.W."/>
            <person name="Aquadro C.F."/>
            <person name="Ardell D.H."/>
            <person name="Arguello R."/>
            <person name="Artieri C.G."/>
            <person name="Barbash D.A."/>
            <person name="Barker D."/>
            <person name="Barsanti P."/>
            <person name="Batterham P."/>
            <person name="Batzoglou S."/>
            <person name="Begun D."/>
            <person name="Bhutkar A."/>
            <person name="Blanco E."/>
            <person name="Bosak S.A."/>
            <person name="Bradley R.K."/>
            <person name="Brand A.D."/>
            <person name="Brent M.R."/>
            <person name="Brooks A.N."/>
            <person name="Brown R.H."/>
            <person name="Butlin R.K."/>
            <person name="Caggese C."/>
            <person name="Calvi B.R."/>
            <person name="Bernardo de Carvalho A."/>
            <person name="Caspi A."/>
            <person name="Castrezana S."/>
            <person name="Celniker S.E."/>
            <person name="Chang J.L."/>
            <person name="Chapple C."/>
            <person name="Chatterji S."/>
            <person name="Chinwalla A."/>
            <person name="Civetta A."/>
            <person name="Clifton S.W."/>
            <person name="Comeron J.M."/>
            <person name="Costello J.C."/>
            <person name="Coyne J.A."/>
            <person name="Daub J."/>
            <person name="David R.G."/>
            <person name="Delcher A.L."/>
            <person name="Delehaunty K."/>
            <person name="Do C.B."/>
            <person name="Ebling H."/>
            <person name="Edwards K."/>
            <person name="Eickbush T."/>
            <person name="Evans J.D."/>
            <person name="Filipski A."/>
            <person name="Findeiss S."/>
            <person name="Freyhult E."/>
            <person name="Fulton L."/>
            <person name="Fulton R."/>
            <person name="Garcia A.C."/>
            <person name="Gardiner A."/>
            <person name="Garfield D.A."/>
            <person name="Garvin B.E."/>
            <person name="Gibson G."/>
            <person name="Gilbert D."/>
            <person name="Gnerre S."/>
            <person name="Godfrey J."/>
            <person name="Good R."/>
            <person name="Gotea V."/>
            <person name="Gravely B."/>
            <person name="Greenberg A.J."/>
            <person name="Griffiths-Jones S."/>
            <person name="Gross S."/>
            <person name="Guigo R."/>
            <person name="Gustafson E.A."/>
            <person name="Haerty W."/>
            <person name="Hahn M.W."/>
            <person name="Halligan D.L."/>
            <person name="Halpern A.L."/>
            <person name="Halter G.M."/>
            <person name="Han M.V."/>
            <person name="Heger A."/>
            <person name="Hillier L."/>
            <person name="Hinrichs A.S."/>
            <person name="Holmes I."/>
            <person name="Hoskins R.A."/>
            <person name="Hubisz M.J."/>
            <person name="Hultmark D."/>
            <person name="Huntley M.A."/>
            <person name="Jaffe D.B."/>
            <person name="Jagadeeshan S."/>
            <person name="Jeck W.R."/>
            <person name="Johnson J."/>
            <person name="Jones C.D."/>
            <person name="Jordan W.C."/>
            <person name="Karpen G.H."/>
            <person name="Kataoka E."/>
            <person name="Keightley P.D."/>
            <person name="Kheradpour P."/>
            <person name="Kirkness E.F."/>
            <person name="Koerich L.B."/>
            <person name="Kristiansen K."/>
            <person name="Kudrna D."/>
            <person name="Kulathinal R.J."/>
            <person name="Kumar S."/>
            <person name="Kwok R."/>
            <person name="Lander E."/>
            <person name="Langley C.H."/>
            <person name="Lapoint R."/>
            <person name="Lazzaro B.P."/>
            <person name="Lee S.J."/>
            <person name="Levesque L."/>
            <person name="Li R."/>
            <person name="Lin C.F."/>
            <person name="Lin M.F."/>
            <person name="Lindblad-Toh K."/>
            <person name="Llopart A."/>
            <person name="Long M."/>
            <person name="Low L."/>
            <person name="Lozovsky E."/>
            <person name="Lu J."/>
            <person name="Luo M."/>
            <person name="Machado C.A."/>
            <person name="Makalowski W."/>
            <person name="Marzo M."/>
            <person name="Matsuda M."/>
            <person name="Matzkin L."/>
            <person name="McAllister B."/>
            <person name="McBride C.S."/>
            <person name="McKernan B."/>
            <person name="McKernan K."/>
            <person name="Mendez-Lago M."/>
            <person name="Minx P."/>
            <person name="Mollenhauer M.U."/>
            <person name="Montooth K."/>
            <person name="Mount S.M."/>
            <person name="Mu X."/>
            <person name="Myers E."/>
            <person name="Negre B."/>
            <person name="Newfeld S."/>
            <person name="Nielsen R."/>
            <person name="Noor M.A."/>
            <person name="O'Grady P."/>
            <person name="Pachter L."/>
            <person name="Papaceit M."/>
            <person name="Parisi M.J."/>
            <person name="Parisi M."/>
            <person name="Parts L."/>
            <person name="Pedersen J.S."/>
            <person name="Pesole G."/>
            <person name="Phillippy A.M."/>
            <person name="Ponting C.P."/>
            <person name="Pop M."/>
            <person name="Porcelli D."/>
            <person name="Powell J.R."/>
            <person name="Prohaska S."/>
            <person name="Pruitt K."/>
            <person name="Puig M."/>
            <person name="Quesneville H."/>
            <person name="Ram K.R."/>
            <person name="Rand D."/>
            <person name="Rasmussen M.D."/>
            <person name="Reed L.K."/>
            <person name="Reenan R."/>
            <person name="Reily A."/>
            <person name="Remington K.A."/>
            <person name="Rieger T.T."/>
            <person name="Ritchie M.G."/>
            <person name="Robin C."/>
            <person name="Rogers Y.H."/>
            <person name="Rohde C."/>
            <person name="Rozas J."/>
            <person name="Rubenfield M.J."/>
            <person name="Ruiz A."/>
            <person name="Russo S."/>
            <person name="Salzberg S.L."/>
            <person name="Sanchez-Gracia A."/>
            <person name="Saranga D.J."/>
            <person name="Sato H."/>
            <person name="Schaeffer S.W."/>
            <person name="Schatz M.C."/>
            <person name="Schlenke T."/>
            <person name="Schwartz R."/>
            <person name="Segarra C."/>
            <person name="Singh R.S."/>
            <person name="Sirot L."/>
            <person name="Sirota M."/>
            <person name="Sisneros N.B."/>
            <person name="Smith C.D."/>
            <person name="Smith T.F."/>
            <person name="Spieth J."/>
            <person name="Stage D.E."/>
            <person name="Stark A."/>
            <person name="Stephan W."/>
            <person name="Strausberg R.L."/>
            <person name="Strempel S."/>
            <person name="Sturgill D."/>
            <person name="Sutton G."/>
            <person name="Sutton G.G."/>
            <person name="Tao W."/>
            <person name="Teichmann S."/>
            <person name="Tobari Y.N."/>
            <person name="Tomimura Y."/>
            <person name="Tsolas J.M."/>
            <person name="Valente V.L."/>
            <person name="Venter E."/>
            <person name="Venter J.C."/>
            <person name="Vicario S."/>
            <person name="Vieira F.G."/>
            <person name="Vilella A.J."/>
            <person name="Villasante A."/>
            <person name="Walenz B."/>
            <person name="Wang J."/>
            <person name="Wasserman M."/>
            <person name="Watts T."/>
            <person name="Wilson D."/>
            <person name="Wilson R.K."/>
            <person name="Wing R.A."/>
            <person name="Wolfner M.F."/>
            <person name="Wong A."/>
            <person name="Wong G.K."/>
            <person name="Wu C.I."/>
            <person name="Wu G."/>
            <person name="Yamamoto D."/>
            <person name="Yang H.P."/>
            <person name="Yang S.P."/>
            <person name="Yorke J.A."/>
            <person name="Yoshida K."/>
            <person name="Zdobnov E."/>
            <person name="Zhang P."/>
            <person name="Zhang Y."/>
            <person name="Zimin A.V."/>
            <person name="Baldwin J."/>
            <person name="Abdouelleil A."/>
            <person name="Abdulkadir J."/>
            <person name="Abebe A."/>
            <person name="Abera B."/>
            <person name="Abreu J."/>
            <person name="Acer S.C."/>
            <person name="Aftuck L."/>
            <person name="Alexander A."/>
            <person name="An P."/>
            <person name="Anderson E."/>
            <person name="Anderson S."/>
            <person name="Arachi H."/>
            <person name="Azer M."/>
            <person name="Bachantsang P."/>
            <person name="Barry A."/>
            <person name="Bayul T."/>
            <person name="Berlin A."/>
            <person name="Bessette D."/>
            <person name="Bloom T."/>
            <person name="Blye J."/>
            <person name="Boguslavskiy L."/>
            <person name="Bonnet C."/>
            <person name="Boukhgalter B."/>
            <person name="Bourzgui I."/>
            <person name="Brown A."/>
            <person name="Cahill P."/>
            <person name="Channer S."/>
            <person name="Cheshatsang Y."/>
            <person name="Chuda L."/>
            <person name="Citroen M."/>
            <person name="Collymore A."/>
            <person name="Cooke P."/>
            <person name="Costello M."/>
            <person name="D'Aco K."/>
            <person name="Daza R."/>
            <person name="De Haan G."/>
            <person name="DeGray S."/>
            <person name="DeMaso C."/>
            <person name="Dhargay N."/>
            <person name="Dooley K."/>
            <person name="Dooley E."/>
            <person name="Doricent M."/>
            <person name="Dorje P."/>
            <person name="Dorjee K."/>
            <person name="Dupes A."/>
            <person name="Elong R."/>
            <person name="Falk J."/>
            <person name="Farina A."/>
            <person name="Faro S."/>
            <person name="Ferguson D."/>
            <person name="Fisher S."/>
            <person name="Foley C.D."/>
            <person name="Franke A."/>
            <person name="Friedrich D."/>
            <person name="Gadbois L."/>
            <person name="Gearin G."/>
            <person name="Gearin C.R."/>
            <person name="Giannoukos G."/>
            <person name="Goode T."/>
            <person name="Graham J."/>
            <person name="Grandbois E."/>
            <person name="Grewal S."/>
            <person name="Gyaltsen K."/>
            <person name="Hafez N."/>
            <person name="Hagos B."/>
            <person name="Hall J."/>
            <person name="Henson C."/>
            <person name="Hollinger A."/>
            <person name="Honan T."/>
            <person name="Huard M.D."/>
            <person name="Hughes L."/>
            <person name="Hurhula B."/>
            <person name="Husby M.E."/>
            <person name="Kamat A."/>
            <person name="Kanga B."/>
            <person name="Kashin S."/>
            <person name="Khazanovich D."/>
            <person name="Kisner P."/>
            <person name="Lance K."/>
            <person name="Lara M."/>
            <person name="Lee W."/>
            <person name="Lennon N."/>
            <person name="Letendre F."/>
            <person name="LeVine R."/>
            <person name="Lipovsky A."/>
            <person name="Liu X."/>
            <person name="Liu J."/>
            <person name="Liu S."/>
            <person name="Lokyitsang T."/>
            <person name="Lokyitsang Y."/>
            <person name="Lubonja R."/>
            <person name="Lui A."/>
            <person name="MacDonald P."/>
            <person name="Magnisalis V."/>
            <person name="Maru K."/>
            <person name="Matthews C."/>
            <person name="McCusker W."/>
            <person name="McDonough S."/>
            <person name="Mehta T."/>
            <person name="Meldrim J."/>
            <person name="Meneus L."/>
            <person name="Mihai O."/>
            <person name="Mihalev A."/>
            <person name="Mihova T."/>
            <person name="Mittelman R."/>
            <person name="Mlenga V."/>
            <person name="Montmayeur A."/>
            <person name="Mulrain L."/>
            <person name="Navidi A."/>
            <person name="Naylor J."/>
            <person name="Negash T."/>
            <person name="Nguyen T."/>
            <person name="Nguyen N."/>
            <person name="Nicol R."/>
            <person name="Norbu C."/>
            <person name="Norbu N."/>
            <person name="Novod N."/>
            <person name="O'Neill B."/>
            <person name="Osman S."/>
            <person name="Markiewicz E."/>
            <person name="Oyono O.L."/>
            <person name="Patti C."/>
            <person name="Phunkhang P."/>
            <person name="Pierre F."/>
            <person name="Priest M."/>
            <person name="Raghuraman S."/>
            <person name="Rege F."/>
            <person name="Reyes R."/>
            <person name="Rise C."/>
            <person name="Rogov P."/>
            <person name="Ross K."/>
            <person name="Ryan E."/>
            <person name="Settipalli S."/>
            <person name="Shea T."/>
            <person name="Sherpa N."/>
            <person name="Shi L."/>
            <person name="Shih D."/>
            <person name="Sparrow T."/>
            <person name="Spaulding J."/>
            <person name="Stalker J."/>
            <person name="Stange-Thomann N."/>
            <person name="Stavropoulos S."/>
            <person name="Stone C."/>
            <person name="Strader C."/>
            <person name="Tesfaye S."/>
            <person name="Thomson T."/>
            <person name="Thoulutsang Y."/>
            <person name="Thoulutsang D."/>
            <person name="Topham K."/>
            <person name="Topping I."/>
            <person name="Tsamla T."/>
            <person name="Vassiliev H."/>
            <person name="Vo A."/>
            <person name="Wangchuk T."/>
            <person name="Wangdi T."/>
            <person name="Weiand M."/>
            <person name="Wilkinson J."/>
            <person name="Wilson A."/>
            <person name="Yadav S."/>
            <person name="Young G."/>
            <person name="Yu Q."/>
            <person name="Zembek L."/>
            <person name="Zhong D."/>
            <person name="Zimmer A."/>
            <person name="Zwirko Z."/>
            <person name="Jaffe D.B."/>
            <person name="Alvarez P."/>
            <person name="Brockman W."/>
            <person name="Butler J."/>
            <person name="Chin C."/>
            <person name="Gnerre S."/>
            <person name="Grabherr M."/>
            <person name="Kleber M."/>
            <person name="Mauceli E."/>
            <person name="MacCallum I."/>
        </authorList>
    </citation>
    <scope>NUCLEOTIDE SEQUENCE [LARGE SCALE GENOMIC DNA]</scope>
    <source>
        <strain evidence="2 3">TSC#14021-0224.01</strain>
    </source>
</reference>
<evidence type="ECO:0000313" key="2">
    <source>
        <dbReference type="EMBL" id="EDV49907.1"/>
    </source>
</evidence>
<feature type="compositionally biased region" description="Basic and acidic residues" evidence="1">
    <location>
        <begin position="152"/>
        <end position="187"/>
    </location>
</feature>
<reference evidence="2 3" key="2">
    <citation type="journal article" date="2008" name="Bioinformatics">
        <title>Assembly reconciliation.</title>
        <authorList>
            <person name="Zimin A.V."/>
            <person name="Smith D.R."/>
            <person name="Sutton G."/>
            <person name="Yorke J.A."/>
        </authorList>
    </citation>
    <scope>NUCLEOTIDE SEQUENCE [LARGE SCALE GENOMIC DNA]</scope>
    <source>
        <strain evidence="2 3">TSC#14021-0224.01</strain>
    </source>
</reference>
<feature type="region of interest" description="Disordered" evidence="1">
    <location>
        <begin position="36"/>
        <end position="114"/>
    </location>
</feature>
<feature type="compositionally biased region" description="Low complexity" evidence="1">
    <location>
        <begin position="826"/>
        <end position="835"/>
    </location>
</feature>
<feature type="compositionally biased region" description="Polar residues" evidence="1">
    <location>
        <begin position="931"/>
        <end position="951"/>
    </location>
</feature>
<dbReference type="HOGENOM" id="CLU_258159_0_0_1"/>
<evidence type="ECO:0000313" key="3">
    <source>
        <dbReference type="Proteomes" id="UP000008711"/>
    </source>
</evidence>
<feature type="region of interest" description="Disordered" evidence="1">
    <location>
        <begin position="669"/>
        <end position="847"/>
    </location>
</feature>
<dbReference type="GO" id="GO:0051382">
    <property type="term" value="P:kinetochore assembly"/>
    <property type="evidence" value="ECO:0007669"/>
    <property type="project" value="EnsemblMetazoa"/>
</dbReference>
<feature type="compositionally biased region" description="Low complexity" evidence="1">
    <location>
        <begin position="262"/>
        <end position="273"/>
    </location>
</feature>
<dbReference type="eggNOG" id="KOG4615">
    <property type="taxonomic scope" value="Eukaryota"/>
</dbReference>
<organism evidence="2 3">
    <name type="scientific">Drosophila erecta</name>
    <name type="common">Fruit fly</name>
    <dbReference type="NCBI Taxonomy" id="7220"/>
    <lineage>
        <taxon>Eukaryota</taxon>
        <taxon>Metazoa</taxon>
        <taxon>Ecdysozoa</taxon>
        <taxon>Arthropoda</taxon>
        <taxon>Hexapoda</taxon>
        <taxon>Insecta</taxon>
        <taxon>Pterygota</taxon>
        <taxon>Neoptera</taxon>
        <taxon>Endopterygota</taxon>
        <taxon>Diptera</taxon>
        <taxon>Brachycera</taxon>
        <taxon>Muscomorpha</taxon>
        <taxon>Ephydroidea</taxon>
        <taxon>Drosophilidae</taxon>
        <taxon>Drosophila</taxon>
        <taxon>Sophophora</taxon>
    </lineage>
</organism>
<sequence>MMRKLAENKPAQNDNLFGNFKLDFDLNFDVPLIKKSQPKTQSNVPEIKPLGELGSAPNTATEKFNEPPVDQASNENVPPLRSPTFSPNHRRSLRRSGNVPGSDQLRRHAIRRRSRSCGRQLLPEFEDAVNLTRNMSSPVNFLPEISSTPCTEKPKEEVNKKIKNKAKEETDKPAENPKELSEEREPENPLQTTVKSPARNPVLVAEIEQICRERQSSFKKNVLQLEYSGRAPNSSPTSPSTPSVAGLRRTYTMEKGPAPGQLLLSPSHPSTPSKLKIMRFNKEIVVPETPQLQSHEPAWQSQPEPELVVPETQPQDLGELVQTLSQNASSPIVVINTSNSNRSVRRDSIPMKSVPTAPVTASSSSPIASSPRQPAAASTQKSIAQPPQVVENMHAIMTDDESDEHPSTLPLNLAPSGGNTTRQRRLRSNNRTRATIESQESSMRLLNLHRSVNAKKSKARKTAIPLNKAPSEPINGEQFANELARMSNYEILDLRKRNSLNEIYPLNGHRDRRSEKLILDEEIKRELLRRNLMDEAEGLPKHRSSDDSDEEYLPLPQKTRNKCSDRSQGRRRPRSSRREPPMTLKTRLRSSEGGKRSLYTKGDSDDSLSTVKLARLSKGIQIVPPPPAYLRYSQSLDNLRCSGKLDFDNVVMAAPPDFHDSLSTDTIEIAPPPPEHVVNTRDRSTNGNNNYLLSPPPEYEGGKEHDERPSRSRCRAKQLQQSTPNRRKAMENELVPPPIEYVEEEERNDERPRTSKKNSNPGDAVKHCESPEHDDPEQPSIMSRKKLKHSKKSAQKFNNEKSIATSGENNEDYDSVKEPIYNEACGKGSNKNKSQNKNDTKRKIDKDAMASHTFECIEENYTDLELSSNKQNRNHQNASKSKGNDQLTDRSSKSQDLSNFSQSAVEKEKSVPKSNQREEIFEKSDVMESLRVNTPTPPINTTSGDVSSKNSSYLLSDDVASTSRSALEVLQRSQSRPKSRSKDAPSTDVVFKKPLAPAPRAKSKNFKSEVEKLRLSKIPVESEELNTTGIRRSKRGQVPLQMSWCHSMDPSKFDFMRGFTKPPNKITKTKKENLSKTKKASAKKPMSTVQKNLPNDRGPLCSSTPRISEKLAEGTPYSESLGLSILPWEETALAAETEKVPKKRGRPQKGVGVVQTDTEPEPDPEPQPMVSSVAPLPSDQKEPDVSCEQAPCAGAEPEPVVFSTPLRDEQEAASTQLMHWLRGVGDAPPSASMLDKNETVSLANELIFCQVDGIDYAFYNTKEKAMLGYMRFKPHQKRNMKRARVHSLKLLVQYGEFNVHTIVRDDEELNAVLRVGDMIEIDTGTRYSIQNAIDKVSVLMCIRT</sequence>
<feature type="compositionally biased region" description="Polar residues" evidence="1">
    <location>
        <begin position="894"/>
        <end position="904"/>
    </location>
</feature>
<feature type="compositionally biased region" description="Basic and acidic residues" evidence="1">
    <location>
        <begin position="537"/>
        <end position="546"/>
    </location>
</feature>
<dbReference type="GO" id="GO:0016321">
    <property type="term" value="P:female meiosis chromosome segregation"/>
    <property type="evidence" value="ECO:0007669"/>
    <property type="project" value="EnsemblMetazoa"/>
</dbReference>
<feature type="region of interest" description="Disordered" evidence="1">
    <location>
        <begin position="867"/>
        <end position="951"/>
    </location>
</feature>
<dbReference type="EMBL" id="CH954181">
    <property type="protein sequence ID" value="EDV49907.1"/>
    <property type="molecule type" value="Genomic_DNA"/>
</dbReference>
<feature type="compositionally biased region" description="Low complexity" evidence="1">
    <location>
        <begin position="234"/>
        <end position="243"/>
    </location>
</feature>
<dbReference type="PhylomeDB" id="B3P4W3"/>
<feature type="compositionally biased region" description="Basic and acidic residues" evidence="1">
    <location>
        <begin position="836"/>
        <end position="847"/>
    </location>
</feature>
<feature type="compositionally biased region" description="Low complexity" evidence="1">
    <location>
        <begin position="353"/>
        <end position="379"/>
    </location>
</feature>
<dbReference type="GO" id="GO:0000776">
    <property type="term" value="C:kinetochore"/>
    <property type="evidence" value="ECO:0007669"/>
    <property type="project" value="EnsemblMetazoa"/>
</dbReference>
<feature type="compositionally biased region" description="Polar residues" evidence="1">
    <location>
        <begin position="867"/>
        <end position="886"/>
    </location>
</feature>
<dbReference type="OrthoDB" id="7872933at2759"/>
<feature type="compositionally biased region" description="Polar residues" evidence="1">
    <location>
        <begin position="138"/>
        <end position="150"/>
    </location>
</feature>
<feature type="region of interest" description="Disordered" evidence="1">
    <location>
        <begin position="400"/>
        <end position="438"/>
    </location>
</feature>
<gene>
    <name evidence="2" type="primary">Dere\GG11074</name>
    <name evidence="2" type="ORF">Dere_GG11074</name>
</gene>
<name>B3P4W3_DROER</name>
<protein>
    <submittedName>
        <fullName evidence="2">GG11074</fullName>
    </submittedName>
</protein>
<feature type="region of interest" description="Disordered" evidence="1">
    <location>
        <begin position="1137"/>
        <end position="1199"/>
    </location>
</feature>
<evidence type="ECO:0000256" key="1">
    <source>
        <dbReference type="SAM" id="MobiDB-lite"/>
    </source>
</evidence>